<evidence type="ECO:0000313" key="1">
    <source>
        <dbReference type="EMBL" id="MEQ2487909.1"/>
    </source>
</evidence>
<organism evidence="1 2">
    <name type="scientific">Hallella faecis</name>
    <dbReference type="NCBI Taxonomy" id="2841596"/>
    <lineage>
        <taxon>Bacteria</taxon>
        <taxon>Pseudomonadati</taxon>
        <taxon>Bacteroidota</taxon>
        <taxon>Bacteroidia</taxon>
        <taxon>Bacteroidales</taxon>
        <taxon>Prevotellaceae</taxon>
        <taxon>Hallella</taxon>
    </lineage>
</organism>
<dbReference type="Pfam" id="PF11523">
    <property type="entry name" value="DUF3223"/>
    <property type="match status" value="1"/>
</dbReference>
<protein>
    <submittedName>
        <fullName evidence="1">DUF3223 domain-containing protein</fullName>
    </submittedName>
</protein>
<accession>A0ABV1FU88</accession>
<sequence>MVKFVVTIQNETFSTKKSLAEKCKEILNSYKDGDRLNMFDEEFMIDFFTQLAKSHKLKGMKIVEVDVRKSKKYRKNLQFWIKREDGTKTDISYINCIWPRKKIDEISDACRRTVEDIVTKYKFNHVYPTNSDLSGQIIASPDEAEVDHYDMDFVDLVSNWVYLNGGEEYIYSKINETEDGSEITEFTDSGRTRQTLWSAVQMLTQKL</sequence>
<evidence type="ECO:0000313" key="2">
    <source>
        <dbReference type="Proteomes" id="UP001487296"/>
    </source>
</evidence>
<keyword evidence="2" id="KW-1185">Reference proteome</keyword>
<gene>
    <name evidence="1" type="ORF">AAAT34_12785</name>
</gene>
<dbReference type="EMBL" id="JBBNFP010000126">
    <property type="protein sequence ID" value="MEQ2487909.1"/>
    <property type="molecule type" value="Genomic_DNA"/>
</dbReference>
<dbReference type="RefSeq" id="WP_215761005.1">
    <property type="nucleotide sequence ID" value="NZ_JAHKBE010000130.1"/>
</dbReference>
<reference evidence="1 2" key="1">
    <citation type="submission" date="2024-04" db="EMBL/GenBank/DDBJ databases">
        <title>Human intestinal bacterial collection.</title>
        <authorList>
            <person name="Pauvert C."/>
            <person name="Hitch T.C.A."/>
            <person name="Clavel T."/>
        </authorList>
    </citation>
    <scope>NUCLEOTIDE SEQUENCE [LARGE SCALE GENOMIC DNA]</scope>
    <source>
        <strain evidence="1 2">CLA-AA-H145</strain>
    </source>
</reference>
<name>A0ABV1FU88_9BACT</name>
<proteinExistence type="predicted"/>
<feature type="non-terminal residue" evidence="1">
    <location>
        <position position="207"/>
    </location>
</feature>
<dbReference type="Gene3D" id="3.10.450.40">
    <property type="match status" value="1"/>
</dbReference>
<comment type="caution">
    <text evidence="1">The sequence shown here is derived from an EMBL/GenBank/DDBJ whole genome shotgun (WGS) entry which is preliminary data.</text>
</comment>
<dbReference type="Proteomes" id="UP001487296">
    <property type="component" value="Unassembled WGS sequence"/>
</dbReference>